<dbReference type="OrthoDB" id="10263751at2759"/>
<dbReference type="InterPro" id="IPR017937">
    <property type="entry name" value="Thioredoxin_CS"/>
</dbReference>
<reference evidence="4" key="1">
    <citation type="journal article" date="2020" name="Stud. Mycol.">
        <title>101 Dothideomycetes genomes: a test case for predicting lifestyles and emergence of pathogens.</title>
        <authorList>
            <person name="Haridas S."/>
            <person name="Albert R."/>
            <person name="Binder M."/>
            <person name="Bloem J."/>
            <person name="Labutti K."/>
            <person name="Salamov A."/>
            <person name="Andreopoulos B."/>
            <person name="Baker S."/>
            <person name="Barry K."/>
            <person name="Bills G."/>
            <person name="Bluhm B."/>
            <person name="Cannon C."/>
            <person name="Castanera R."/>
            <person name="Culley D."/>
            <person name="Daum C."/>
            <person name="Ezra D."/>
            <person name="Gonzalez J."/>
            <person name="Henrissat B."/>
            <person name="Kuo A."/>
            <person name="Liang C."/>
            <person name="Lipzen A."/>
            <person name="Lutzoni F."/>
            <person name="Magnuson J."/>
            <person name="Mondo S."/>
            <person name="Nolan M."/>
            <person name="Ohm R."/>
            <person name="Pangilinan J."/>
            <person name="Park H.-J."/>
            <person name="Ramirez L."/>
            <person name="Alfaro M."/>
            <person name="Sun H."/>
            <person name="Tritt A."/>
            <person name="Yoshinaga Y."/>
            <person name="Zwiers L.-H."/>
            <person name="Turgeon B."/>
            <person name="Goodwin S."/>
            <person name="Spatafora J."/>
            <person name="Crous P."/>
            <person name="Grigoriev I."/>
        </authorList>
    </citation>
    <scope>NUCLEOTIDE SEQUENCE</scope>
    <source>
        <strain evidence="4">CBS 480.64</strain>
    </source>
</reference>
<dbReference type="CDD" id="cd02947">
    <property type="entry name" value="TRX_family"/>
    <property type="match status" value="1"/>
</dbReference>
<evidence type="ECO:0000256" key="2">
    <source>
        <dbReference type="ARBA" id="ARBA00023157"/>
    </source>
</evidence>
<dbReference type="PROSITE" id="PS51352">
    <property type="entry name" value="THIOREDOXIN_2"/>
    <property type="match status" value="1"/>
</dbReference>
<dbReference type="EMBL" id="MU005970">
    <property type="protein sequence ID" value="KAF2861835.1"/>
    <property type="molecule type" value="Genomic_DNA"/>
</dbReference>
<evidence type="ECO:0000259" key="3">
    <source>
        <dbReference type="PROSITE" id="PS51352"/>
    </source>
</evidence>
<dbReference type="PRINTS" id="PR00421">
    <property type="entry name" value="THIOREDOXIN"/>
</dbReference>
<organism evidence="4 5">
    <name type="scientific">Piedraia hortae CBS 480.64</name>
    <dbReference type="NCBI Taxonomy" id="1314780"/>
    <lineage>
        <taxon>Eukaryota</taxon>
        <taxon>Fungi</taxon>
        <taxon>Dikarya</taxon>
        <taxon>Ascomycota</taxon>
        <taxon>Pezizomycotina</taxon>
        <taxon>Dothideomycetes</taxon>
        <taxon>Dothideomycetidae</taxon>
        <taxon>Capnodiales</taxon>
        <taxon>Piedraiaceae</taxon>
        <taxon>Piedraia</taxon>
    </lineage>
</organism>
<dbReference type="Pfam" id="PF00085">
    <property type="entry name" value="Thioredoxin"/>
    <property type="match status" value="1"/>
</dbReference>
<sequence length="144" mass="15877">MSLLLRTFPVITSRSLLSTRPLTRTFRMSSHASADNASIGVHNLTSKKDFDEALAVKGSLMVVDFFATWCGPCKVIAPQVVEMSNRFKNARFYKIDVDELPAVAQELGITAMPTFVLFKDGEKVQDVVGARTAVLEKAIQTHCN</sequence>
<dbReference type="InterPro" id="IPR005746">
    <property type="entry name" value="Thioredoxin"/>
</dbReference>
<dbReference type="FunFam" id="3.40.30.10:FF:000245">
    <property type="entry name" value="Thioredoxin"/>
    <property type="match status" value="1"/>
</dbReference>
<dbReference type="InterPro" id="IPR013766">
    <property type="entry name" value="Thioredoxin_domain"/>
</dbReference>
<dbReference type="Gene3D" id="3.40.30.10">
    <property type="entry name" value="Glutaredoxin"/>
    <property type="match status" value="1"/>
</dbReference>
<dbReference type="AlphaFoldDB" id="A0A6A7C4E8"/>
<dbReference type="PANTHER" id="PTHR46115">
    <property type="entry name" value="THIOREDOXIN-LIKE PROTEIN 1"/>
    <property type="match status" value="1"/>
</dbReference>
<gene>
    <name evidence="4" type="ORF">K470DRAFT_285292</name>
</gene>
<dbReference type="NCBIfam" id="TIGR01068">
    <property type="entry name" value="thioredoxin"/>
    <property type="match status" value="1"/>
</dbReference>
<keyword evidence="2" id="KW-1015">Disulfide bond</keyword>
<evidence type="ECO:0000313" key="5">
    <source>
        <dbReference type="Proteomes" id="UP000799421"/>
    </source>
</evidence>
<dbReference type="Proteomes" id="UP000799421">
    <property type="component" value="Unassembled WGS sequence"/>
</dbReference>
<evidence type="ECO:0000313" key="4">
    <source>
        <dbReference type="EMBL" id="KAF2861835.1"/>
    </source>
</evidence>
<accession>A0A6A7C4E8</accession>
<feature type="domain" description="Thioredoxin" evidence="3">
    <location>
        <begin position="2"/>
        <end position="144"/>
    </location>
</feature>
<keyword evidence="5" id="KW-1185">Reference proteome</keyword>
<dbReference type="InterPro" id="IPR036249">
    <property type="entry name" value="Thioredoxin-like_sf"/>
</dbReference>
<comment type="similarity">
    <text evidence="1">Belongs to the thioredoxin family.</text>
</comment>
<protein>
    <submittedName>
        <fullName evidence="4">Thioredoxin-domain-containing protein</fullName>
    </submittedName>
</protein>
<dbReference type="PROSITE" id="PS00194">
    <property type="entry name" value="THIOREDOXIN_1"/>
    <property type="match status" value="1"/>
</dbReference>
<evidence type="ECO:0000256" key="1">
    <source>
        <dbReference type="ARBA" id="ARBA00008987"/>
    </source>
</evidence>
<proteinExistence type="inferred from homology"/>
<name>A0A6A7C4E8_9PEZI</name>
<dbReference type="GO" id="GO:0015035">
    <property type="term" value="F:protein-disulfide reductase activity"/>
    <property type="evidence" value="ECO:0007669"/>
    <property type="project" value="InterPro"/>
</dbReference>
<dbReference type="SUPFAM" id="SSF52833">
    <property type="entry name" value="Thioredoxin-like"/>
    <property type="match status" value="1"/>
</dbReference>